<reference evidence="2 3" key="1">
    <citation type="submission" date="2008-07" db="EMBL/GenBank/DDBJ databases">
        <authorList>
            <person name="Tandeau de Marsac N."/>
            <person name="Ferriera S."/>
            <person name="Johnson J."/>
            <person name="Kravitz S."/>
            <person name="Beeson K."/>
            <person name="Sutton G."/>
            <person name="Rogers Y.-H."/>
            <person name="Friedman R."/>
            <person name="Frazier M."/>
            <person name="Venter J.C."/>
        </authorList>
    </citation>
    <scope>NUCLEOTIDE SEQUENCE [LARGE SCALE GENOMIC DNA]</scope>
    <source>
        <strain evidence="2 3">PCC 7420</strain>
    </source>
</reference>
<evidence type="ECO:0000313" key="2">
    <source>
        <dbReference type="EMBL" id="EDX74435.1"/>
    </source>
</evidence>
<dbReference type="Proteomes" id="UP000003835">
    <property type="component" value="Unassembled WGS sequence"/>
</dbReference>
<dbReference type="STRING" id="118168.MC7420_3959"/>
<dbReference type="AlphaFoldDB" id="B4VUL0"/>
<proteinExistence type="predicted"/>
<evidence type="ECO:0000259" key="1">
    <source>
        <dbReference type="Pfam" id="PF14239"/>
    </source>
</evidence>
<gene>
    <name evidence="2" type="ORF">MC7420_3959</name>
</gene>
<dbReference type="InterPro" id="IPR025938">
    <property type="entry name" value="RRXRR_dom"/>
</dbReference>
<evidence type="ECO:0000313" key="3">
    <source>
        <dbReference type="Proteomes" id="UP000003835"/>
    </source>
</evidence>
<dbReference type="Pfam" id="PF14239">
    <property type="entry name" value="RRXRR"/>
    <property type="match status" value="1"/>
</dbReference>
<dbReference type="EMBL" id="DS989853">
    <property type="protein sequence ID" value="EDX74435.1"/>
    <property type="molecule type" value="Genomic_DNA"/>
</dbReference>
<protein>
    <recommendedName>
        <fullName evidence="1">RRXRR domain-containing protein</fullName>
    </recommendedName>
</protein>
<sequence>METRAMLRRGRRGRRINRDVPFKQRNHRQCKFDNRKQCKLPPSIKASRQLELRTVMELAAIFPVTAIGYERVKADVDQTKRKRAKSGKGFSPVMTGQNWAISQMETIAPVYVREGWQKDGNGTSQLRTQLGLEKDKINKSIAKPETHAVDGVTLACGYFVRYVPFTGSNSYGYTHRGSVNVTSSPFKIITRPGAVKRGKEYGFFRRQLHFEVPDKSGKRKRKGGTITPFGLRIGDLVRAEKAGKIYIGYVGGFTDTKKTKNISVCDYTWKRIGQFAPSKVELIKRNNGLCVA</sequence>
<feature type="domain" description="RRXRR" evidence="1">
    <location>
        <begin position="1"/>
        <end position="85"/>
    </location>
</feature>
<keyword evidence="3" id="KW-1185">Reference proteome</keyword>
<dbReference type="eggNOG" id="COG1403">
    <property type="taxonomic scope" value="Bacteria"/>
</dbReference>
<accession>B4VUL0</accession>
<organism evidence="2 3">
    <name type="scientific">Coleofasciculus chthonoplastes PCC 7420</name>
    <dbReference type="NCBI Taxonomy" id="118168"/>
    <lineage>
        <taxon>Bacteria</taxon>
        <taxon>Bacillati</taxon>
        <taxon>Cyanobacteriota</taxon>
        <taxon>Cyanophyceae</taxon>
        <taxon>Coleofasciculales</taxon>
        <taxon>Coleofasciculaceae</taxon>
        <taxon>Coleofasciculus</taxon>
    </lineage>
</organism>
<name>B4VUL0_9CYAN</name>
<dbReference type="HOGENOM" id="CLU_046248_1_0_3"/>